<protein>
    <submittedName>
        <fullName evidence="1">Uncharacterized protein</fullName>
    </submittedName>
</protein>
<dbReference type="EMBL" id="JBEPMA010000001">
    <property type="protein sequence ID" value="MET3616617.1"/>
    <property type="molecule type" value="Genomic_DNA"/>
</dbReference>
<reference evidence="1 2" key="1">
    <citation type="submission" date="2024-06" db="EMBL/GenBank/DDBJ databases">
        <title>Genomic Encyclopedia of Type Strains, Phase IV (KMG-IV): sequencing the most valuable type-strain genomes for metagenomic binning, comparative biology and taxonomic classification.</title>
        <authorList>
            <person name="Goeker M."/>
        </authorList>
    </citation>
    <scope>NUCLEOTIDE SEQUENCE [LARGE SCALE GENOMIC DNA]</scope>
    <source>
        <strain evidence="1 2">DSM 21460</strain>
    </source>
</reference>
<comment type="caution">
    <text evidence="1">The sequence shown here is derived from an EMBL/GenBank/DDBJ whole genome shotgun (WGS) entry which is preliminary data.</text>
</comment>
<organism evidence="1 2">
    <name type="scientific">Peptoniphilus olsenii</name>
    <dbReference type="NCBI Taxonomy" id="411570"/>
    <lineage>
        <taxon>Bacteria</taxon>
        <taxon>Bacillati</taxon>
        <taxon>Bacillota</taxon>
        <taxon>Tissierellia</taxon>
        <taxon>Tissierellales</taxon>
        <taxon>Peptoniphilaceae</taxon>
        <taxon>Peptoniphilus</taxon>
    </lineage>
</organism>
<keyword evidence="2" id="KW-1185">Reference proteome</keyword>
<evidence type="ECO:0000313" key="2">
    <source>
        <dbReference type="Proteomes" id="UP001549162"/>
    </source>
</evidence>
<dbReference type="RefSeq" id="WP_354366623.1">
    <property type="nucleotide sequence ID" value="NZ_JBEPMA010000001.1"/>
</dbReference>
<name>A0ABV2J759_9FIRM</name>
<gene>
    <name evidence="1" type="ORF">ABID14_000237</name>
</gene>
<sequence>MSVARNIYLKLNKGDKSYYFKQVFKVYACDGNVQVRPIVKETYAKNLLSKNHSKKKFEEYDYEDASPCMQRIVDEIEETGKIRKVY</sequence>
<evidence type="ECO:0000313" key="1">
    <source>
        <dbReference type="EMBL" id="MET3616617.1"/>
    </source>
</evidence>
<accession>A0ABV2J759</accession>
<dbReference type="Proteomes" id="UP001549162">
    <property type="component" value="Unassembled WGS sequence"/>
</dbReference>
<proteinExistence type="predicted"/>